<gene>
    <name evidence="1" type="ORF">ACFSYJ_14755</name>
</gene>
<evidence type="ECO:0008006" key="3">
    <source>
        <dbReference type="Google" id="ProtNLM"/>
    </source>
</evidence>
<comment type="caution">
    <text evidence="1">The sequence shown here is derived from an EMBL/GenBank/DDBJ whole genome shotgun (WGS) entry which is preliminary data.</text>
</comment>
<organism evidence="1 2">
    <name type="scientific">Amycolatopsis samaneae</name>
    <dbReference type="NCBI Taxonomy" id="664691"/>
    <lineage>
        <taxon>Bacteria</taxon>
        <taxon>Bacillati</taxon>
        <taxon>Actinomycetota</taxon>
        <taxon>Actinomycetes</taxon>
        <taxon>Pseudonocardiales</taxon>
        <taxon>Pseudonocardiaceae</taxon>
        <taxon>Amycolatopsis</taxon>
    </lineage>
</organism>
<accession>A0ABW5GFI1</accession>
<reference evidence="2" key="1">
    <citation type="journal article" date="2019" name="Int. J. Syst. Evol. Microbiol.">
        <title>The Global Catalogue of Microorganisms (GCM) 10K type strain sequencing project: providing services to taxonomists for standard genome sequencing and annotation.</title>
        <authorList>
            <consortium name="The Broad Institute Genomics Platform"/>
            <consortium name="The Broad Institute Genome Sequencing Center for Infectious Disease"/>
            <person name="Wu L."/>
            <person name="Ma J."/>
        </authorList>
    </citation>
    <scope>NUCLEOTIDE SEQUENCE [LARGE SCALE GENOMIC DNA]</scope>
    <source>
        <strain evidence="2">CGMCC 4.7643</strain>
    </source>
</reference>
<dbReference type="EMBL" id="JBHUKU010000007">
    <property type="protein sequence ID" value="MFD2459873.1"/>
    <property type="molecule type" value="Genomic_DNA"/>
</dbReference>
<keyword evidence="2" id="KW-1185">Reference proteome</keyword>
<name>A0ABW5GFI1_9PSEU</name>
<dbReference type="RefSeq" id="WP_345402903.1">
    <property type="nucleotide sequence ID" value="NZ_BAABHG010000014.1"/>
</dbReference>
<dbReference type="Proteomes" id="UP001597419">
    <property type="component" value="Unassembled WGS sequence"/>
</dbReference>
<evidence type="ECO:0000313" key="1">
    <source>
        <dbReference type="EMBL" id="MFD2459873.1"/>
    </source>
</evidence>
<sequence>MTTVRVVLVSCSGLLGGLIRETLAALPEVRVVRDLPGGGRRLARAVRWWRPDVVVWPLEDDRVLAGRPELFGAPRPTSVLTVRPDGDRGAVWRLRPQHTVLAALTPGSLAEAVLEAAR</sequence>
<protein>
    <recommendedName>
        <fullName evidence="3">Response regulatory domain-containing protein</fullName>
    </recommendedName>
</protein>
<proteinExistence type="predicted"/>
<evidence type="ECO:0000313" key="2">
    <source>
        <dbReference type="Proteomes" id="UP001597419"/>
    </source>
</evidence>